<accession>W7YHB9</accession>
<proteinExistence type="inferred from homology"/>
<gene>
    <name evidence="9" type="ORF">JCM16418_1889</name>
</gene>
<dbReference type="InterPro" id="IPR023753">
    <property type="entry name" value="FAD/NAD-binding_dom"/>
</dbReference>
<dbReference type="SUPFAM" id="SSF51905">
    <property type="entry name" value="FAD/NAD(P)-binding domain"/>
    <property type="match status" value="1"/>
</dbReference>
<dbReference type="PRINTS" id="PR00411">
    <property type="entry name" value="PNDRDTASEI"/>
</dbReference>
<dbReference type="PANTHER" id="PTHR43429:SF1">
    <property type="entry name" value="NAD(P)H SULFUR OXIDOREDUCTASE (COA-DEPENDENT)"/>
    <property type="match status" value="1"/>
</dbReference>
<protein>
    <submittedName>
        <fullName evidence="9">NADH dehydrogenase</fullName>
    </submittedName>
</protein>
<evidence type="ECO:0000256" key="2">
    <source>
        <dbReference type="ARBA" id="ARBA00009130"/>
    </source>
</evidence>
<comment type="similarity">
    <text evidence="2">Belongs to the class-III pyridine nucleotide-disulfide oxidoreductase family.</text>
</comment>
<feature type="domain" description="Pyridine nucleotide-disulphide oxidoreductase dimerisation" evidence="7">
    <location>
        <begin position="330"/>
        <end position="428"/>
    </location>
</feature>
<dbReference type="EMBL" id="BAVZ01000004">
    <property type="protein sequence ID" value="GAF07857.1"/>
    <property type="molecule type" value="Genomic_DNA"/>
</dbReference>
<evidence type="ECO:0000259" key="7">
    <source>
        <dbReference type="Pfam" id="PF02852"/>
    </source>
</evidence>
<dbReference type="RefSeq" id="WP_036647645.1">
    <property type="nucleotide sequence ID" value="NZ_BAVZ01000004.1"/>
</dbReference>
<evidence type="ECO:0000256" key="1">
    <source>
        <dbReference type="ARBA" id="ARBA00001974"/>
    </source>
</evidence>
<keyword evidence="6" id="KW-0676">Redox-active center</keyword>
<dbReference type="Gene3D" id="3.30.390.30">
    <property type="match status" value="1"/>
</dbReference>
<feature type="domain" description="FAD/NAD(P)-binding" evidence="8">
    <location>
        <begin position="1"/>
        <end position="305"/>
    </location>
</feature>
<dbReference type="Pfam" id="PF07992">
    <property type="entry name" value="Pyr_redox_2"/>
    <property type="match status" value="1"/>
</dbReference>
<sequence>MKIAVIGCTHAGTAAVVNAAKLYPEAEITVYERNDNISFLSCGIALYVGGVVKDPDGLFYSSPQQLADLGVTTHMRHEVMSVDTHAKTLQIRNLASGEVFHDSFDKLIVTTGSWPIIPKLDGMDLGNILLCKNYDHSNTIIEKAQHAHHITVVGAGYIGVELVEAFQQSGKQVTLIDSEDRILNRYLDAEFSSQIEEFFRSKGIELALGQTVQSFDGQDGMVSKVITSKGEIQTDLVILCIGFRPNTELLRGQVDMLPNGAIIVDSYMQTSQKDVFAAGDSCAVRYNPTGKAAYIPLATNAVRMGMLVARNLMGNTTKYLGTQGTSGLKIYELNLASTGLTEGASADENLNVDTVTIQEAYRPEFMPTAETVTLKVVFDKESRRLLGAQIMSKVDLTQAMNTLSVCIQNNMTVDELAFVDFFFQPHYNKPWNFLNSAAIAALPEIKTQQLQHS</sequence>
<evidence type="ECO:0000259" key="8">
    <source>
        <dbReference type="Pfam" id="PF07992"/>
    </source>
</evidence>
<evidence type="ECO:0000256" key="3">
    <source>
        <dbReference type="ARBA" id="ARBA00022630"/>
    </source>
</evidence>
<dbReference type="AlphaFoldDB" id="W7YHB9"/>
<keyword evidence="10" id="KW-1185">Reference proteome</keyword>
<keyword evidence="4" id="KW-0274">FAD</keyword>
<comment type="caution">
    <text evidence="9">The sequence shown here is derived from an EMBL/GenBank/DDBJ whole genome shotgun (WGS) entry which is preliminary data.</text>
</comment>
<dbReference type="InterPro" id="IPR050260">
    <property type="entry name" value="FAD-bd_OxRdtase"/>
</dbReference>
<evidence type="ECO:0000256" key="6">
    <source>
        <dbReference type="ARBA" id="ARBA00023284"/>
    </source>
</evidence>
<keyword evidence="5" id="KW-0560">Oxidoreductase</keyword>
<evidence type="ECO:0000256" key="5">
    <source>
        <dbReference type="ARBA" id="ARBA00023002"/>
    </source>
</evidence>
<dbReference type="InterPro" id="IPR004099">
    <property type="entry name" value="Pyr_nucl-diS_OxRdtase_dimer"/>
</dbReference>
<dbReference type="Proteomes" id="UP000019364">
    <property type="component" value="Unassembled WGS sequence"/>
</dbReference>
<dbReference type="InterPro" id="IPR036188">
    <property type="entry name" value="FAD/NAD-bd_sf"/>
</dbReference>
<evidence type="ECO:0000313" key="9">
    <source>
        <dbReference type="EMBL" id="GAF07857.1"/>
    </source>
</evidence>
<evidence type="ECO:0000256" key="4">
    <source>
        <dbReference type="ARBA" id="ARBA00022827"/>
    </source>
</evidence>
<keyword evidence="3" id="KW-0285">Flavoprotein</keyword>
<comment type="cofactor">
    <cofactor evidence="1">
        <name>FAD</name>
        <dbReference type="ChEBI" id="CHEBI:57692"/>
    </cofactor>
</comment>
<dbReference type="OrthoDB" id="9802028at2"/>
<dbReference type="PRINTS" id="PR00368">
    <property type="entry name" value="FADPNR"/>
</dbReference>
<dbReference type="PANTHER" id="PTHR43429">
    <property type="entry name" value="PYRIDINE NUCLEOTIDE-DISULFIDE OXIDOREDUCTASE DOMAIN-CONTAINING"/>
    <property type="match status" value="1"/>
</dbReference>
<dbReference type="Gene3D" id="3.50.50.60">
    <property type="entry name" value="FAD/NAD(P)-binding domain"/>
    <property type="match status" value="2"/>
</dbReference>
<name>W7YHB9_9BACL</name>
<evidence type="ECO:0000313" key="10">
    <source>
        <dbReference type="Proteomes" id="UP000019364"/>
    </source>
</evidence>
<dbReference type="GO" id="GO:0016491">
    <property type="term" value="F:oxidoreductase activity"/>
    <property type="evidence" value="ECO:0007669"/>
    <property type="project" value="UniProtKB-KW"/>
</dbReference>
<dbReference type="SUPFAM" id="SSF55424">
    <property type="entry name" value="FAD/NAD-linked reductases, dimerisation (C-terminal) domain"/>
    <property type="match status" value="1"/>
</dbReference>
<dbReference type="InterPro" id="IPR016156">
    <property type="entry name" value="FAD/NAD-linked_Rdtase_dimer_sf"/>
</dbReference>
<dbReference type="eggNOG" id="COG0446">
    <property type="taxonomic scope" value="Bacteria"/>
</dbReference>
<dbReference type="STRING" id="1236976.JCM16418_1889"/>
<dbReference type="Pfam" id="PF02852">
    <property type="entry name" value="Pyr_redox_dim"/>
    <property type="match status" value="1"/>
</dbReference>
<organism evidence="9 10">
    <name type="scientific">Paenibacillus pini JCM 16418</name>
    <dbReference type="NCBI Taxonomy" id="1236976"/>
    <lineage>
        <taxon>Bacteria</taxon>
        <taxon>Bacillati</taxon>
        <taxon>Bacillota</taxon>
        <taxon>Bacilli</taxon>
        <taxon>Bacillales</taxon>
        <taxon>Paenibacillaceae</taxon>
        <taxon>Paenibacillus</taxon>
    </lineage>
</organism>
<reference evidence="9 10" key="1">
    <citation type="journal article" date="2014" name="Genome Announc.">
        <title>Draft Genome Sequence of Paenibacillus pini JCM 16418T, Isolated from the Rhizosphere of Pine Tree.</title>
        <authorList>
            <person name="Yuki M."/>
            <person name="Oshima K."/>
            <person name="Suda W."/>
            <person name="Oshida Y."/>
            <person name="Kitamura K."/>
            <person name="Iida Y."/>
            <person name="Hattori M."/>
            <person name="Ohkuma M."/>
        </authorList>
    </citation>
    <scope>NUCLEOTIDE SEQUENCE [LARGE SCALE GENOMIC DNA]</scope>
    <source>
        <strain evidence="9 10">JCM 16418</strain>
    </source>
</reference>